<dbReference type="InterPro" id="IPR048538">
    <property type="entry name" value="Rrn7_cyclin_C"/>
</dbReference>
<keyword evidence="9" id="KW-0804">Transcription</keyword>
<dbReference type="GO" id="GO:0042790">
    <property type="term" value="P:nucleolar large rRNA transcription by RNA polymerase I"/>
    <property type="evidence" value="ECO:0007669"/>
    <property type="project" value="TreeGrafter"/>
</dbReference>
<dbReference type="KEGG" id="ipu:108257926"/>
<dbReference type="GO" id="GO:0070860">
    <property type="term" value="C:RNA polymerase I core factor complex"/>
    <property type="evidence" value="ECO:0007669"/>
    <property type="project" value="InterPro"/>
</dbReference>
<organism evidence="15 16">
    <name type="scientific">Ictalurus punctatus</name>
    <name type="common">Channel catfish</name>
    <name type="synonym">Silurus punctatus</name>
    <dbReference type="NCBI Taxonomy" id="7998"/>
    <lineage>
        <taxon>Eukaryota</taxon>
        <taxon>Metazoa</taxon>
        <taxon>Chordata</taxon>
        <taxon>Craniata</taxon>
        <taxon>Vertebrata</taxon>
        <taxon>Euteleostomi</taxon>
        <taxon>Actinopterygii</taxon>
        <taxon>Neopterygii</taxon>
        <taxon>Teleostei</taxon>
        <taxon>Ostariophysi</taxon>
        <taxon>Siluriformes</taxon>
        <taxon>Ictaluridae</taxon>
        <taxon>Ictalurus</taxon>
    </lineage>
</organism>
<dbReference type="Pfam" id="PF20644">
    <property type="entry name" value="Rrn7_cyclin_N"/>
    <property type="match status" value="1"/>
</dbReference>
<dbReference type="Proteomes" id="UP000221080">
    <property type="component" value="Chromosome 25"/>
</dbReference>
<dbReference type="OrthoDB" id="10069252at2759"/>
<evidence type="ECO:0000256" key="10">
    <source>
        <dbReference type="ARBA" id="ARBA00023242"/>
    </source>
</evidence>
<evidence type="ECO:0000256" key="1">
    <source>
        <dbReference type="ARBA" id="ARBA00004604"/>
    </source>
</evidence>
<dbReference type="Pfam" id="PF20645">
    <property type="entry name" value="Rrn7_cyclin_C"/>
    <property type="match status" value="1"/>
</dbReference>
<dbReference type="GO" id="GO:0005668">
    <property type="term" value="C:RNA polymerase transcription factor SL1 complex"/>
    <property type="evidence" value="ECO:0007669"/>
    <property type="project" value="TreeGrafter"/>
</dbReference>
<gene>
    <name evidence="16" type="primary">taf1b</name>
</gene>
<evidence type="ECO:0000256" key="6">
    <source>
        <dbReference type="ARBA" id="ARBA00022833"/>
    </source>
</evidence>
<reference evidence="16" key="2">
    <citation type="submission" date="2025-08" db="UniProtKB">
        <authorList>
            <consortium name="RefSeq"/>
        </authorList>
    </citation>
    <scope>IDENTIFICATION</scope>
    <source>
        <tissue evidence="16">Blood</tissue>
    </source>
</reference>
<accession>A0A2D0Q1K9</accession>
<evidence type="ECO:0000259" key="14">
    <source>
        <dbReference type="Pfam" id="PF20645"/>
    </source>
</evidence>
<evidence type="ECO:0000259" key="13">
    <source>
        <dbReference type="Pfam" id="PF20644"/>
    </source>
</evidence>
<keyword evidence="7" id="KW-0805">Transcription regulation</keyword>
<evidence type="ECO:0000256" key="5">
    <source>
        <dbReference type="ARBA" id="ARBA00022771"/>
    </source>
</evidence>
<dbReference type="AlphaFoldDB" id="A0A2D0Q1K9"/>
<evidence type="ECO:0000256" key="9">
    <source>
        <dbReference type="ARBA" id="ARBA00023163"/>
    </source>
</evidence>
<dbReference type="PANTHER" id="PTHR31576:SF2">
    <property type="entry name" value="TATA BOX-BINDING PROTEIN-ASSOCIATED FACTOR RNA POLYMERASE I SUBUNIT B"/>
    <property type="match status" value="1"/>
</dbReference>
<evidence type="ECO:0000313" key="16">
    <source>
        <dbReference type="RefSeq" id="XP_017311571.1"/>
    </source>
</evidence>
<comment type="similarity">
    <text evidence="2">Belongs to the RRN7/TAF1B family.</text>
</comment>
<keyword evidence="4" id="KW-0479">Metal-binding</keyword>
<dbReference type="GeneID" id="108257926"/>
<keyword evidence="5" id="KW-0863">Zinc-finger</keyword>
<reference evidence="15" key="1">
    <citation type="journal article" date="2016" name="Nat. Commun.">
        <title>The channel catfish genome sequence provides insights into the evolution of scale formation in teleosts.</title>
        <authorList>
            <person name="Liu Z."/>
            <person name="Liu S."/>
            <person name="Yao J."/>
            <person name="Bao L."/>
            <person name="Zhang J."/>
            <person name="Li Y."/>
            <person name="Jiang C."/>
            <person name="Sun L."/>
            <person name="Wang R."/>
            <person name="Zhang Y."/>
            <person name="Zhou T."/>
            <person name="Zeng Q."/>
            <person name="Fu Q."/>
            <person name="Gao S."/>
            <person name="Li N."/>
            <person name="Koren S."/>
            <person name="Jiang Y."/>
            <person name="Zimin A."/>
            <person name="Xu P."/>
            <person name="Phillippy A.M."/>
            <person name="Geng X."/>
            <person name="Song L."/>
            <person name="Sun F."/>
            <person name="Li C."/>
            <person name="Wang X."/>
            <person name="Chen A."/>
            <person name="Jin Y."/>
            <person name="Yuan Z."/>
            <person name="Yang Y."/>
            <person name="Tan S."/>
            <person name="Peatman E."/>
            <person name="Lu J."/>
            <person name="Qin Z."/>
            <person name="Dunham R."/>
            <person name="Li Z."/>
            <person name="Sonstegard T."/>
            <person name="Feng J."/>
            <person name="Danzmann R.G."/>
            <person name="Schroeder S."/>
            <person name="Scheffler B."/>
            <person name="Duke M.V."/>
            <person name="Ballard L."/>
            <person name="Kucuktas H."/>
            <person name="Kaltenboeck L."/>
            <person name="Liu H."/>
            <person name="Armbruster J."/>
            <person name="Xie Y."/>
            <person name="Kirby M.L."/>
            <person name="Tian Y."/>
            <person name="Flanagan M.E."/>
            <person name="Mu W."/>
            <person name="Waldbieser G.C."/>
        </authorList>
    </citation>
    <scope>NUCLEOTIDE SEQUENCE [LARGE SCALE GENOMIC DNA]</scope>
    <source>
        <strain evidence="15">SDA103</strain>
    </source>
</reference>
<keyword evidence="10" id="KW-0539">Nucleus</keyword>
<comment type="subcellular location">
    <subcellularLocation>
        <location evidence="1">Nucleus</location>
        <location evidence="1">Nucleolus</location>
    </subcellularLocation>
</comment>
<evidence type="ECO:0000256" key="8">
    <source>
        <dbReference type="ARBA" id="ARBA00023125"/>
    </source>
</evidence>
<dbReference type="PANTHER" id="PTHR31576">
    <property type="entry name" value="TATA BOX-BINDING PROTEIN-ASSOCIATED FACTOR RNA POLYMERASE I SUBUNIT B"/>
    <property type="match status" value="1"/>
</dbReference>
<proteinExistence type="inferred from homology"/>
<feature type="domain" description="Rrn7/TAF1B C-terminal cyclin" evidence="14">
    <location>
        <begin position="261"/>
        <end position="458"/>
    </location>
</feature>
<evidence type="ECO:0000256" key="11">
    <source>
        <dbReference type="ARBA" id="ARBA00032500"/>
    </source>
</evidence>
<evidence type="ECO:0000259" key="12">
    <source>
        <dbReference type="Pfam" id="PF11781"/>
    </source>
</evidence>
<dbReference type="STRING" id="7998.ENSIPUP00000035030"/>
<feature type="domain" description="Rrn7/TAF1B N-terminal cyclin" evidence="13">
    <location>
        <begin position="81"/>
        <end position="244"/>
    </location>
</feature>
<evidence type="ECO:0000256" key="3">
    <source>
        <dbReference type="ARBA" id="ARBA00018994"/>
    </source>
</evidence>
<dbReference type="InterPro" id="IPR021752">
    <property type="entry name" value="TF_Rrn7_Zf"/>
</dbReference>
<protein>
    <recommendedName>
        <fullName evidence="3">TATA box-binding protein-associated factor RNA polymerase I subunit B</fullName>
    </recommendedName>
    <alternativeName>
        <fullName evidence="11">TATA box-binding protein-associated factor 1B</fullName>
    </alternativeName>
</protein>
<dbReference type="RefSeq" id="XP_017311571.1">
    <property type="nucleotide sequence ID" value="XM_017456082.3"/>
</dbReference>
<dbReference type="GO" id="GO:0001164">
    <property type="term" value="F:RNA polymerase I core promoter sequence-specific DNA binding"/>
    <property type="evidence" value="ECO:0007669"/>
    <property type="project" value="InterPro"/>
</dbReference>
<feature type="domain" description="RRN7-type" evidence="12">
    <location>
        <begin position="8"/>
        <end position="39"/>
    </location>
</feature>
<name>A0A2D0Q1K9_ICTPU</name>
<keyword evidence="8" id="KW-0238">DNA-binding</keyword>
<dbReference type="OMA" id="SFRFCWG"/>
<evidence type="ECO:0000256" key="7">
    <source>
        <dbReference type="ARBA" id="ARBA00023015"/>
    </source>
</evidence>
<dbReference type="GO" id="GO:0008270">
    <property type="term" value="F:zinc ion binding"/>
    <property type="evidence" value="ECO:0007669"/>
    <property type="project" value="UniProtKB-KW"/>
</dbReference>
<evidence type="ECO:0000313" key="15">
    <source>
        <dbReference type="Proteomes" id="UP000221080"/>
    </source>
</evidence>
<dbReference type="CTD" id="9014"/>
<sequence>MDEEITDGYSEPCGQCGSVCWGVTNGGQFFCKNCHNVIERMKEVEDMSRFTVNSRISSLSSSKRKREVKGRAREWMICEGFQLILKLQAEALVDLGVCPQLKTDVLWIFWKRYMQKTRQAYTRNPVNILRGSAFTPQDQTSDTEVESSAAFSDASCHSETGSMMGASSVSGYSSDGRSSVCSGSMDAECYFGQKDRKNLMTMPRTLAFCYLALLWVREAITLADLLRLVSKGHIPYVNAHALFPEDMKFFGKDAMIFRVESIPSYSNVHRDAASLAALIELPAFPPVTPDCLLHPALLTLRYLMDANLPDKLHALVREVIQKTSMGTDSFLTFDPTERKPRLPCYDLQAAALIVVCMKLLFRLDDNVEWKLAKKSDEKINEMDHGKSKTTKRGGKMFSLRKWFMVVQPALERARKKEQQATAMQQWKSETPIIPSLKHKTVVLKRRRVVEQLQSSFKALSGSAPEQQASTPSSFTFLWGDEDGADGPSLHHRCLDYLMMNKKRIWHFVNRKYWHTDLRRCHKRQCGDHFGELEPTLPRMYVWLLGLFSFMLGVEDAKLHGAVVQVEQGLLRKTGHKETPENLDE</sequence>
<evidence type="ECO:0000256" key="4">
    <source>
        <dbReference type="ARBA" id="ARBA00022723"/>
    </source>
</evidence>
<keyword evidence="6" id="KW-0862">Zinc</keyword>
<keyword evidence="15" id="KW-1185">Reference proteome</keyword>
<dbReference type="InterPro" id="IPR033599">
    <property type="entry name" value="TAF1B/Rrn7"/>
</dbReference>
<dbReference type="InterPro" id="IPR048540">
    <property type="entry name" value="Rrn7_cyclin_N"/>
</dbReference>
<dbReference type="Pfam" id="PF11781">
    <property type="entry name" value="Zn_ribbon_RRN7"/>
    <property type="match status" value="1"/>
</dbReference>
<evidence type="ECO:0000256" key="2">
    <source>
        <dbReference type="ARBA" id="ARBA00006899"/>
    </source>
</evidence>